<keyword evidence="3" id="KW-1185">Reference proteome</keyword>
<reference evidence="2 3" key="1">
    <citation type="journal article" date="2015" name="Nat. Commun.">
        <title>Lucilia cuprina genome unlocks parasitic fly biology to underpin future interventions.</title>
        <authorList>
            <person name="Anstead C.A."/>
            <person name="Korhonen P.K."/>
            <person name="Young N.D."/>
            <person name="Hall R.S."/>
            <person name="Jex A.R."/>
            <person name="Murali S.C."/>
            <person name="Hughes D.S."/>
            <person name="Lee S.F."/>
            <person name="Perry T."/>
            <person name="Stroehlein A.J."/>
            <person name="Ansell B.R."/>
            <person name="Breugelmans B."/>
            <person name="Hofmann A."/>
            <person name="Qu J."/>
            <person name="Dugan S."/>
            <person name="Lee S.L."/>
            <person name="Chao H."/>
            <person name="Dinh H."/>
            <person name="Han Y."/>
            <person name="Doddapaneni H.V."/>
            <person name="Worley K.C."/>
            <person name="Muzny D.M."/>
            <person name="Ioannidis P."/>
            <person name="Waterhouse R.M."/>
            <person name="Zdobnov E.M."/>
            <person name="James P.J."/>
            <person name="Bagnall N.H."/>
            <person name="Kotze A.C."/>
            <person name="Gibbs R.A."/>
            <person name="Richards S."/>
            <person name="Batterham P."/>
            <person name="Gasser R.B."/>
        </authorList>
    </citation>
    <scope>NUCLEOTIDE SEQUENCE [LARGE SCALE GENOMIC DNA]</scope>
    <source>
        <strain evidence="2 3">LS</strain>
        <tissue evidence="2">Full body</tissue>
    </source>
</reference>
<name>A0A0L0BP30_LUCCU</name>
<feature type="region of interest" description="Disordered" evidence="1">
    <location>
        <begin position="206"/>
        <end position="249"/>
    </location>
</feature>
<protein>
    <submittedName>
        <fullName evidence="2">Uncharacterized protein</fullName>
    </submittedName>
</protein>
<evidence type="ECO:0000313" key="2">
    <source>
        <dbReference type="EMBL" id="KNC21817.1"/>
    </source>
</evidence>
<evidence type="ECO:0000313" key="3">
    <source>
        <dbReference type="Proteomes" id="UP000037069"/>
    </source>
</evidence>
<dbReference type="AlphaFoldDB" id="A0A0L0BP30"/>
<sequence>MFFQAKFSGEELLERLRFCLIGSPSSSFSSEESSSSSDLLLFFDLLPSVGVTTADLRRLRPRVFFFLLSLKSEVSESSLGVTLAISDTLNSSSLACSSSVGGSESNVSHWFLSFTAMATLSQQILQMYCGKKSLMAIDTEGHMVINISATSSSFSLSSLSSLSSSSLSLPSSSSTSSASSPSSSSSLSADFNCFILSNEFSGTITSSGMISSSTSSSTSSTSSISSSSGSTSSASSSSTISSSSSSSLY</sequence>
<gene>
    <name evidence="2" type="ORF">FF38_03173</name>
</gene>
<evidence type="ECO:0000256" key="1">
    <source>
        <dbReference type="SAM" id="MobiDB-lite"/>
    </source>
</evidence>
<feature type="region of interest" description="Disordered" evidence="1">
    <location>
        <begin position="166"/>
        <end position="185"/>
    </location>
</feature>
<organism evidence="2 3">
    <name type="scientific">Lucilia cuprina</name>
    <name type="common">Green bottle fly</name>
    <name type="synonym">Australian sheep blowfly</name>
    <dbReference type="NCBI Taxonomy" id="7375"/>
    <lineage>
        <taxon>Eukaryota</taxon>
        <taxon>Metazoa</taxon>
        <taxon>Ecdysozoa</taxon>
        <taxon>Arthropoda</taxon>
        <taxon>Hexapoda</taxon>
        <taxon>Insecta</taxon>
        <taxon>Pterygota</taxon>
        <taxon>Neoptera</taxon>
        <taxon>Endopterygota</taxon>
        <taxon>Diptera</taxon>
        <taxon>Brachycera</taxon>
        <taxon>Muscomorpha</taxon>
        <taxon>Oestroidea</taxon>
        <taxon>Calliphoridae</taxon>
        <taxon>Luciliinae</taxon>
        <taxon>Lucilia</taxon>
    </lineage>
</organism>
<proteinExistence type="predicted"/>
<accession>A0A0L0BP30</accession>
<dbReference type="EMBL" id="JRES01001578">
    <property type="protein sequence ID" value="KNC21817.1"/>
    <property type="molecule type" value="Genomic_DNA"/>
</dbReference>
<dbReference type="Proteomes" id="UP000037069">
    <property type="component" value="Unassembled WGS sequence"/>
</dbReference>
<comment type="caution">
    <text evidence="2">The sequence shown here is derived from an EMBL/GenBank/DDBJ whole genome shotgun (WGS) entry which is preliminary data.</text>
</comment>